<feature type="transmembrane region" description="Helical" evidence="1">
    <location>
        <begin position="26"/>
        <end position="48"/>
    </location>
</feature>
<evidence type="ECO:0000313" key="3">
    <source>
        <dbReference type="Proteomes" id="UP000029713"/>
    </source>
</evidence>
<accession>A0A098YBG0</accession>
<keyword evidence="1" id="KW-0472">Membrane</keyword>
<organism evidence="2 3">
    <name type="scientific">Modestobacter caceresii</name>
    <dbReference type="NCBI Taxonomy" id="1522368"/>
    <lineage>
        <taxon>Bacteria</taxon>
        <taxon>Bacillati</taxon>
        <taxon>Actinomycetota</taxon>
        <taxon>Actinomycetes</taxon>
        <taxon>Geodermatophilales</taxon>
        <taxon>Geodermatophilaceae</taxon>
        <taxon>Modestobacter</taxon>
    </lineage>
</organism>
<dbReference type="RefSeq" id="WP_036333695.1">
    <property type="nucleotide sequence ID" value="NZ_JPMX01000010.1"/>
</dbReference>
<comment type="caution">
    <text evidence="2">The sequence shown here is derived from an EMBL/GenBank/DDBJ whole genome shotgun (WGS) entry which is preliminary data.</text>
</comment>
<dbReference type="Proteomes" id="UP000029713">
    <property type="component" value="Unassembled WGS sequence"/>
</dbReference>
<name>A0A098YBG0_9ACTN</name>
<protein>
    <recommendedName>
        <fullName evidence="4">DUF4878 domain-containing protein</fullName>
    </recommendedName>
</protein>
<gene>
    <name evidence="2" type="ORF">IN07_03690</name>
</gene>
<sequence length="152" mass="15721">MTQGPFLYDDDPAPLHTGTPKNHNKLLVLIFGGTVLLAVAMVALMPFFKGSGEDQARQVAGVFAAALSQGDLETSHGLLCDAERARVAPADLAAEYLQPGTPQVTGARSSEVDGVPVQLVDVRWDDDGAVTTTTLTVVPEGGTKVCGTSTAG</sequence>
<evidence type="ECO:0000313" key="2">
    <source>
        <dbReference type="EMBL" id="KGH48168.1"/>
    </source>
</evidence>
<dbReference type="OrthoDB" id="5186356at2"/>
<dbReference type="AlphaFoldDB" id="A0A098YBG0"/>
<keyword evidence="1" id="KW-0812">Transmembrane</keyword>
<proteinExistence type="predicted"/>
<keyword evidence="3" id="KW-1185">Reference proteome</keyword>
<dbReference type="EMBL" id="JPMX01000010">
    <property type="protein sequence ID" value="KGH48168.1"/>
    <property type="molecule type" value="Genomic_DNA"/>
</dbReference>
<keyword evidence="1" id="KW-1133">Transmembrane helix</keyword>
<evidence type="ECO:0000256" key="1">
    <source>
        <dbReference type="SAM" id="Phobius"/>
    </source>
</evidence>
<reference evidence="2 3" key="1">
    <citation type="submission" date="2014-07" db="EMBL/GenBank/DDBJ databases">
        <title>Biosystematic studies on Modestobacter strains isolated from extreme hyper-arid desert soil and from historic building.</title>
        <authorList>
            <person name="Bukarasam K."/>
            <person name="Bull A."/>
            <person name="Girard G."/>
            <person name="van Wezel G."/>
            <person name="Goodfellow M."/>
        </authorList>
    </citation>
    <scope>NUCLEOTIDE SEQUENCE [LARGE SCALE GENOMIC DNA]</scope>
    <source>
        <strain evidence="2 3">KNN45-2b</strain>
    </source>
</reference>
<evidence type="ECO:0008006" key="4">
    <source>
        <dbReference type="Google" id="ProtNLM"/>
    </source>
</evidence>
<dbReference type="STRING" id="1522368.IN07_03690"/>